<dbReference type="InterPro" id="IPR044651">
    <property type="entry name" value="OTSB-like"/>
</dbReference>
<dbReference type="AlphaFoldDB" id="A0A0D9W7Z8"/>
<organism evidence="2 3">
    <name type="scientific">Leersia perrieri</name>
    <dbReference type="NCBI Taxonomy" id="77586"/>
    <lineage>
        <taxon>Eukaryota</taxon>
        <taxon>Viridiplantae</taxon>
        <taxon>Streptophyta</taxon>
        <taxon>Embryophyta</taxon>
        <taxon>Tracheophyta</taxon>
        <taxon>Spermatophyta</taxon>
        <taxon>Magnoliopsida</taxon>
        <taxon>Liliopsida</taxon>
        <taxon>Poales</taxon>
        <taxon>Poaceae</taxon>
        <taxon>BOP clade</taxon>
        <taxon>Oryzoideae</taxon>
        <taxon>Oryzeae</taxon>
        <taxon>Oryzinae</taxon>
        <taxon>Leersia</taxon>
    </lineage>
</organism>
<evidence type="ECO:0000256" key="1">
    <source>
        <dbReference type="SAM" id="MobiDB-lite"/>
    </source>
</evidence>
<name>A0A0D9W7Z8_9ORYZ</name>
<dbReference type="eggNOG" id="KOG1050">
    <property type="taxonomic scope" value="Eukaryota"/>
</dbReference>
<sequence length="215" mass="23362">MGNSLPLMNDPKIQNQPLLALPSNLMPCLATSKKHPCSALRVTYISKRRLVEVVDGLLSALTEQLNHESPNMDSGCGGSSDEDSADNSRAEFFPSAICSFDQIIASAKDKKVVLFLDYDGTLSPIVNDPEKAFMSPELFDFVKLTEMYYAGSHGMGILASTADSDNTTKKVSTQFITCTSLLVSLKILVNSEAQAQETKVFQPAKDANNLSVKFN</sequence>
<dbReference type="Gramene" id="LPERR04G17160.1">
    <property type="protein sequence ID" value="LPERR04G17160.1"/>
    <property type="gene ID" value="LPERR04G17160"/>
</dbReference>
<feature type="region of interest" description="Disordered" evidence="1">
    <location>
        <begin position="68"/>
        <end position="87"/>
    </location>
</feature>
<reference evidence="2 3" key="1">
    <citation type="submission" date="2012-08" db="EMBL/GenBank/DDBJ databases">
        <title>Oryza genome evolution.</title>
        <authorList>
            <person name="Wing R.A."/>
        </authorList>
    </citation>
    <scope>NUCLEOTIDE SEQUENCE</scope>
</reference>
<dbReference type="Gene3D" id="3.40.50.1000">
    <property type="entry name" value="HAD superfamily/HAD-like"/>
    <property type="match status" value="1"/>
</dbReference>
<evidence type="ECO:0000313" key="2">
    <source>
        <dbReference type="EnsemblPlants" id="LPERR04G17160.1"/>
    </source>
</evidence>
<dbReference type="GO" id="GO:0004805">
    <property type="term" value="F:trehalose-phosphatase activity"/>
    <property type="evidence" value="ECO:0007669"/>
    <property type="project" value="InterPro"/>
</dbReference>
<dbReference type="InterPro" id="IPR036412">
    <property type="entry name" value="HAD-like_sf"/>
</dbReference>
<dbReference type="HOGENOM" id="CLU_037265_1_0_1"/>
<dbReference type="InterPro" id="IPR023214">
    <property type="entry name" value="HAD_sf"/>
</dbReference>
<dbReference type="EnsemblPlants" id="LPERR04G17160.1">
    <property type="protein sequence ID" value="LPERR04G17160.1"/>
    <property type="gene ID" value="LPERR04G17160"/>
</dbReference>
<evidence type="ECO:0008006" key="4">
    <source>
        <dbReference type="Google" id="ProtNLM"/>
    </source>
</evidence>
<accession>A0A0D9W7Z8</accession>
<proteinExistence type="predicted"/>
<evidence type="ECO:0000313" key="3">
    <source>
        <dbReference type="Proteomes" id="UP000032180"/>
    </source>
</evidence>
<dbReference type="Proteomes" id="UP000032180">
    <property type="component" value="Chromosome 4"/>
</dbReference>
<reference evidence="2" key="3">
    <citation type="submission" date="2015-04" db="UniProtKB">
        <authorList>
            <consortium name="EnsemblPlants"/>
        </authorList>
    </citation>
    <scope>IDENTIFICATION</scope>
</reference>
<reference evidence="3" key="2">
    <citation type="submission" date="2013-12" db="EMBL/GenBank/DDBJ databases">
        <authorList>
            <person name="Yu Y."/>
            <person name="Lee S."/>
            <person name="de Baynast K."/>
            <person name="Wissotski M."/>
            <person name="Liu L."/>
            <person name="Talag J."/>
            <person name="Goicoechea J."/>
            <person name="Angelova A."/>
            <person name="Jetty R."/>
            <person name="Kudrna D."/>
            <person name="Golser W."/>
            <person name="Rivera L."/>
            <person name="Zhang J."/>
            <person name="Wing R."/>
        </authorList>
    </citation>
    <scope>NUCLEOTIDE SEQUENCE</scope>
</reference>
<dbReference type="SUPFAM" id="SSF56784">
    <property type="entry name" value="HAD-like"/>
    <property type="match status" value="1"/>
</dbReference>
<dbReference type="GO" id="GO:0005992">
    <property type="term" value="P:trehalose biosynthetic process"/>
    <property type="evidence" value="ECO:0007669"/>
    <property type="project" value="InterPro"/>
</dbReference>
<dbReference type="PANTHER" id="PTHR43768">
    <property type="entry name" value="TREHALOSE 6-PHOSPHATE PHOSPHATASE"/>
    <property type="match status" value="1"/>
</dbReference>
<keyword evidence="3" id="KW-1185">Reference proteome</keyword>
<dbReference type="STRING" id="77586.A0A0D9W7Z8"/>
<protein>
    <recommendedName>
        <fullName evidence="4">Trehalose 6-phosphate phosphatase</fullName>
    </recommendedName>
</protein>
<dbReference type="PANTHER" id="PTHR43768:SF35">
    <property type="entry name" value="TREHALOSE-PHOSPHATE PHOSPHATASE 5-RELATED"/>
    <property type="match status" value="1"/>
</dbReference>